<dbReference type="OrthoDB" id="9803916at2"/>
<dbReference type="GO" id="GO:0004527">
    <property type="term" value="F:exonuclease activity"/>
    <property type="evidence" value="ECO:0007669"/>
    <property type="project" value="UniProtKB-KW"/>
</dbReference>
<dbReference type="InterPro" id="IPR011108">
    <property type="entry name" value="RMMBL"/>
</dbReference>
<sequence length="422" mass="47175">MNICIHHGSSRIGGTCIEVESAGHSIILDAGMPFDVPTDLSPENILSPLVFNGPDGSPKAVDAVWITHAHLDHYGLVHLTPSDVPIFCGRNSFNLMQAMAMIQAKPQNFQQLRFYESFKQIEIGPFSVTPLLVDHSAFDAHGFLVTADGMSICYTGDFRAHGRKKGLFERLIKTVQGVDALLMEGTLLGERSGEEFKGEAELEDDFAAVMQGTDKLVMVSCGSQNIDRVVTVFRAARQAGRMLALDLFTAHILDVIEGHPRLPSIDWPRVRVVFSPATARPFEEAKLQDALARYRKQAVRWPRIAEYPERFVLMVKPGHIRPLMNNVPDLSGAAWIYSLWPGYLRQEGSLARLSRFMKERGVSFNFIHTSGHARASDLKRFVEAVQPKTLIPVHTGSPDQYHELFPNITLLEDGQRHLLERE</sequence>
<dbReference type="SUPFAM" id="SSF56281">
    <property type="entry name" value="Metallo-hydrolase/oxidoreductase"/>
    <property type="match status" value="1"/>
</dbReference>
<dbReference type="InterPro" id="IPR001279">
    <property type="entry name" value="Metallo-B-lactamas"/>
</dbReference>
<dbReference type="PANTHER" id="PTHR43694:SF1">
    <property type="entry name" value="RIBONUCLEASE J"/>
    <property type="match status" value="1"/>
</dbReference>
<dbReference type="InterPro" id="IPR036866">
    <property type="entry name" value="RibonucZ/Hydroxyglut_hydro"/>
</dbReference>
<name>A0A7M3MAJ1_9BACT</name>
<dbReference type="Gene3D" id="3.60.15.10">
    <property type="entry name" value="Ribonuclease Z/Hydroxyacylglutathione hydrolase-like"/>
    <property type="match status" value="1"/>
</dbReference>
<dbReference type="Pfam" id="PF07521">
    <property type="entry name" value="RMMBL"/>
    <property type="match status" value="1"/>
</dbReference>
<accession>A0A7M3MAJ1</accession>
<evidence type="ECO:0000313" key="5">
    <source>
        <dbReference type="Proteomes" id="UP000448292"/>
    </source>
</evidence>
<dbReference type="InterPro" id="IPR042173">
    <property type="entry name" value="RNase_J_2"/>
</dbReference>
<keyword evidence="5" id="KW-1185">Reference proteome</keyword>
<dbReference type="Gene3D" id="3.40.50.10710">
    <property type="entry name" value="Metallo-hydrolase/oxidoreductase"/>
    <property type="match status" value="1"/>
</dbReference>
<comment type="caution">
    <text evidence="4">The sequence shown here is derived from an EMBL/GenBank/DDBJ whole genome shotgun (WGS) entry which is preliminary data.</text>
</comment>
<dbReference type="PANTHER" id="PTHR43694">
    <property type="entry name" value="RIBONUCLEASE J"/>
    <property type="match status" value="1"/>
</dbReference>
<keyword evidence="1" id="KW-0540">Nuclease</keyword>
<dbReference type="CDD" id="cd07732">
    <property type="entry name" value="metallo-hydrolase-like_MBL-fold"/>
    <property type="match status" value="1"/>
</dbReference>
<dbReference type="GO" id="GO:0003723">
    <property type="term" value="F:RNA binding"/>
    <property type="evidence" value="ECO:0007669"/>
    <property type="project" value="UniProtKB-KW"/>
</dbReference>
<evidence type="ECO:0000256" key="1">
    <source>
        <dbReference type="ARBA" id="ARBA00022839"/>
    </source>
</evidence>
<protein>
    <recommendedName>
        <fullName evidence="3">Metallo-beta-lactamase domain-containing protein</fullName>
    </recommendedName>
</protein>
<gene>
    <name evidence="4" type="ORF">DPQ33_17905</name>
</gene>
<dbReference type="RefSeq" id="WP_144304588.1">
    <property type="nucleotide sequence ID" value="NZ_QMIE01000029.1"/>
</dbReference>
<keyword evidence="1" id="KW-0269">Exonuclease</keyword>
<evidence type="ECO:0000256" key="2">
    <source>
        <dbReference type="ARBA" id="ARBA00022884"/>
    </source>
</evidence>
<evidence type="ECO:0000259" key="3">
    <source>
        <dbReference type="SMART" id="SM00849"/>
    </source>
</evidence>
<dbReference type="EMBL" id="QMIE01000029">
    <property type="protein sequence ID" value="TVM14040.1"/>
    <property type="molecule type" value="Genomic_DNA"/>
</dbReference>
<dbReference type="SMART" id="SM00849">
    <property type="entry name" value="Lactamase_B"/>
    <property type="match status" value="1"/>
</dbReference>
<keyword evidence="1" id="KW-0378">Hydrolase</keyword>
<dbReference type="Proteomes" id="UP000448292">
    <property type="component" value="Unassembled WGS sequence"/>
</dbReference>
<organism evidence="4 5">
    <name type="scientific">Oceanidesulfovibrio indonesiensis</name>
    <dbReference type="NCBI Taxonomy" id="54767"/>
    <lineage>
        <taxon>Bacteria</taxon>
        <taxon>Pseudomonadati</taxon>
        <taxon>Thermodesulfobacteriota</taxon>
        <taxon>Desulfovibrionia</taxon>
        <taxon>Desulfovibrionales</taxon>
        <taxon>Desulfovibrionaceae</taxon>
        <taxon>Oceanidesulfovibrio</taxon>
    </lineage>
</organism>
<keyword evidence="2" id="KW-0694">RNA-binding</keyword>
<reference evidence="4 5" key="1">
    <citation type="submission" date="2018-06" db="EMBL/GenBank/DDBJ databases">
        <title>Complete genome of Desulfovibrio indonesiensis P37SLT.</title>
        <authorList>
            <person name="Crispim J.S."/>
            <person name="Vidigal P.M.P."/>
            <person name="Silva L.C.F."/>
            <person name="Laguardia C.N."/>
            <person name="Araujo L.C."/>
            <person name="Dias R.S."/>
            <person name="Sousa M.P."/>
            <person name="Paula S.O."/>
            <person name="Silva C."/>
        </authorList>
    </citation>
    <scope>NUCLEOTIDE SEQUENCE [LARGE SCALE GENOMIC DNA]</scope>
    <source>
        <strain evidence="4 5">P37SLT</strain>
    </source>
</reference>
<proteinExistence type="predicted"/>
<evidence type="ECO:0000313" key="4">
    <source>
        <dbReference type="EMBL" id="TVM14040.1"/>
    </source>
</evidence>
<dbReference type="Pfam" id="PF12706">
    <property type="entry name" value="Lactamase_B_2"/>
    <property type="match status" value="1"/>
</dbReference>
<dbReference type="AlphaFoldDB" id="A0A7M3MAJ1"/>
<feature type="domain" description="Metallo-beta-lactamase" evidence="3">
    <location>
        <begin position="13"/>
        <end position="223"/>
    </location>
</feature>